<dbReference type="AlphaFoldDB" id="A0A0T9RNE6"/>
<organism evidence="2 3">
    <name type="scientific">Yersinia pekkanenii</name>
    <dbReference type="NCBI Taxonomy" id="1288385"/>
    <lineage>
        <taxon>Bacteria</taxon>
        <taxon>Pseudomonadati</taxon>
        <taxon>Pseudomonadota</taxon>
        <taxon>Gammaproteobacteria</taxon>
        <taxon>Enterobacterales</taxon>
        <taxon>Yersiniaceae</taxon>
        <taxon>Yersinia</taxon>
    </lineage>
</organism>
<dbReference type="InterPro" id="IPR034154">
    <property type="entry name" value="TOPRIM_DnaG/twinkle"/>
</dbReference>
<dbReference type="InterPro" id="IPR006171">
    <property type="entry name" value="TOPRIM_dom"/>
</dbReference>
<evidence type="ECO:0000313" key="3">
    <source>
        <dbReference type="Proteomes" id="UP000045840"/>
    </source>
</evidence>
<dbReference type="Pfam" id="PF13362">
    <property type="entry name" value="Toprim_3"/>
    <property type="match status" value="1"/>
</dbReference>
<gene>
    <name evidence="2" type="ORF">ERS008529_04739</name>
</gene>
<dbReference type="EMBL" id="CQAZ01000114">
    <property type="protein sequence ID" value="CNI71619.1"/>
    <property type="molecule type" value="Genomic_DNA"/>
</dbReference>
<dbReference type="Gene3D" id="3.40.1360.10">
    <property type="match status" value="1"/>
</dbReference>
<sequence length="113" mass="12318">MFPVASTLGIAEGIETALSCYQVYGINTWSVINAGFMEKFRVPAGVKHLIIFADMDKHSATGQAAAFNCATANLRAKNDLISVSVRWPDSGDFNDFVVNGDQVREQVYTKRAA</sequence>
<name>A0A0T9RNE6_9GAMM</name>
<evidence type="ECO:0000259" key="1">
    <source>
        <dbReference type="Pfam" id="PF13362"/>
    </source>
</evidence>
<protein>
    <submittedName>
        <fullName evidence="2">Uncharacterized protein conserved in bacteria</fullName>
    </submittedName>
</protein>
<dbReference type="CDD" id="cd01029">
    <property type="entry name" value="TOPRIM_primases"/>
    <property type="match status" value="1"/>
</dbReference>
<evidence type="ECO:0000313" key="2">
    <source>
        <dbReference type="EMBL" id="CNI71619.1"/>
    </source>
</evidence>
<proteinExistence type="predicted"/>
<feature type="domain" description="Toprim" evidence="1">
    <location>
        <begin position="8"/>
        <end position="98"/>
    </location>
</feature>
<accession>A0A0T9RNE6</accession>
<dbReference type="Proteomes" id="UP000045840">
    <property type="component" value="Unassembled WGS sequence"/>
</dbReference>
<reference evidence="3" key="1">
    <citation type="submission" date="2015-03" db="EMBL/GenBank/DDBJ databases">
        <authorList>
            <consortium name="Pathogen Informatics"/>
        </authorList>
    </citation>
    <scope>NUCLEOTIDE SEQUENCE [LARGE SCALE GENOMIC DNA]</scope>
    <source>
        <strain evidence="3">A125KOH2</strain>
    </source>
</reference>
<dbReference type="STRING" id="1288385.ERS137968_04806"/>